<dbReference type="Proteomes" id="UP001152795">
    <property type="component" value="Unassembled WGS sequence"/>
</dbReference>
<name>A0A7D9ISM7_PARCT</name>
<comment type="caution">
    <text evidence="1">The sequence shown here is derived from an EMBL/GenBank/DDBJ whole genome shotgun (WGS) entry which is preliminary data.</text>
</comment>
<sequence>MDKKQRSMDGHGEQTFNYLNKNSVQEKCSRLLGAMLNKSWPLELKEGSQLNDKEKEKILLNHLLTWSTWPGFLKFFGSSSSSKDKLTKQGACRMIMARAESCLDNLIKSVENGNVTVGTLKVLEKHSNQFLKLGEIHQMNRKVSVSVKNYFSQRLRELKEFFTLRDHLECFIRFNDKFTSGISLTNYIFSEYSK</sequence>
<dbReference type="EMBL" id="CACRXK020007498">
    <property type="protein sequence ID" value="CAB4012403.1"/>
    <property type="molecule type" value="Genomic_DNA"/>
</dbReference>
<evidence type="ECO:0000313" key="1">
    <source>
        <dbReference type="EMBL" id="CAB4012403.1"/>
    </source>
</evidence>
<dbReference type="AlphaFoldDB" id="A0A7D9ISM7"/>
<proteinExistence type="predicted"/>
<gene>
    <name evidence="1" type="ORF">PACLA_8A080019</name>
</gene>
<organism evidence="1 2">
    <name type="scientific">Paramuricea clavata</name>
    <name type="common">Red gorgonian</name>
    <name type="synonym">Violescent sea-whip</name>
    <dbReference type="NCBI Taxonomy" id="317549"/>
    <lineage>
        <taxon>Eukaryota</taxon>
        <taxon>Metazoa</taxon>
        <taxon>Cnidaria</taxon>
        <taxon>Anthozoa</taxon>
        <taxon>Octocorallia</taxon>
        <taxon>Malacalcyonacea</taxon>
        <taxon>Plexauridae</taxon>
        <taxon>Paramuricea</taxon>
    </lineage>
</organism>
<accession>A0A7D9ISM7</accession>
<dbReference type="OrthoDB" id="5976613at2759"/>
<protein>
    <submittedName>
        <fullName evidence="1">Uncharacterized protein</fullName>
    </submittedName>
</protein>
<keyword evidence="2" id="KW-1185">Reference proteome</keyword>
<reference evidence="1" key="1">
    <citation type="submission" date="2020-04" db="EMBL/GenBank/DDBJ databases">
        <authorList>
            <person name="Alioto T."/>
            <person name="Alioto T."/>
            <person name="Gomez Garrido J."/>
        </authorList>
    </citation>
    <scope>NUCLEOTIDE SEQUENCE</scope>
    <source>
        <strain evidence="1">A484AB</strain>
    </source>
</reference>
<evidence type="ECO:0000313" key="2">
    <source>
        <dbReference type="Proteomes" id="UP001152795"/>
    </source>
</evidence>